<gene>
    <name evidence="1" type="ORF">NQ032_03435</name>
</gene>
<dbReference type="RefSeq" id="WP_185160463.1">
    <property type="nucleotide sequence ID" value="NZ_CP048732.1"/>
</dbReference>
<dbReference type="AlphaFoldDB" id="A0AAW5LIX0"/>
<dbReference type="Pfam" id="PF07768">
    <property type="entry name" value="PVL_ORF50"/>
    <property type="match status" value="1"/>
</dbReference>
<dbReference type="Proteomes" id="UP001204068">
    <property type="component" value="Unassembled WGS sequence"/>
</dbReference>
<comment type="caution">
    <text evidence="1">The sequence shown here is derived from an EMBL/GenBank/DDBJ whole genome shotgun (WGS) entry which is preliminary data.</text>
</comment>
<organism evidence="1 2">
    <name type="scientific">Mammaliicoccus sciuri</name>
    <name type="common">Staphylococcus sciuri</name>
    <dbReference type="NCBI Taxonomy" id="1296"/>
    <lineage>
        <taxon>Bacteria</taxon>
        <taxon>Bacillati</taxon>
        <taxon>Bacillota</taxon>
        <taxon>Bacilli</taxon>
        <taxon>Bacillales</taxon>
        <taxon>Staphylococcaceae</taxon>
        <taxon>Mammaliicoccus</taxon>
    </lineage>
</organism>
<dbReference type="InterPro" id="IPR011688">
    <property type="entry name" value="PVL_Orf50"/>
</dbReference>
<protein>
    <submittedName>
        <fullName evidence="1">Uncharacterized protein</fullName>
    </submittedName>
</protein>
<evidence type="ECO:0000313" key="1">
    <source>
        <dbReference type="EMBL" id="MCQ9302671.1"/>
    </source>
</evidence>
<reference evidence="1" key="1">
    <citation type="submission" date="2022-07" db="EMBL/GenBank/DDBJ databases">
        <title>Bacterial species isolated from the porcine tonsil microbiota.</title>
        <authorList>
            <person name="Oliveira I.M.F."/>
        </authorList>
    </citation>
    <scope>NUCLEOTIDE SEQUENCE</scope>
    <source>
        <strain evidence="1">8QC2O2</strain>
    </source>
</reference>
<sequence>MSKEIVVEGKKYILTDSHLNSIEEYELDMPFVRMRIRAGWVIDTAVNVPKGVAKCDAESYLKNKSLESKKKMPKKDYSKPKPWLKKYPQKTEFGDYAKQLFNDCCGSW</sequence>
<proteinExistence type="predicted"/>
<evidence type="ECO:0000313" key="2">
    <source>
        <dbReference type="Proteomes" id="UP001204068"/>
    </source>
</evidence>
<name>A0AAW5LIX0_MAMSC</name>
<dbReference type="EMBL" id="JANILD010000001">
    <property type="protein sequence ID" value="MCQ9302671.1"/>
    <property type="molecule type" value="Genomic_DNA"/>
</dbReference>
<accession>A0AAW5LIX0</accession>